<proteinExistence type="predicted"/>
<dbReference type="EMBL" id="AIVF01000035">
    <property type="protein sequence ID" value="EOG24162.1"/>
    <property type="molecule type" value="Genomic_DNA"/>
</dbReference>
<evidence type="ECO:0000313" key="1">
    <source>
        <dbReference type="EMBL" id="EOG24162.1"/>
    </source>
</evidence>
<evidence type="ECO:0000313" key="2">
    <source>
        <dbReference type="Proteomes" id="UP000013834"/>
    </source>
</evidence>
<gene>
    <name evidence="1" type="ORF">SMG_01923</name>
</gene>
<protein>
    <submittedName>
        <fullName evidence="1">Uncharacterized protein</fullName>
    </submittedName>
</protein>
<dbReference type="AlphaFoldDB" id="A0A829F2R8"/>
<sequence length="182" mass="19871">MKRIIKIFGVLGVFLLGLSTFVSTGTSVYATEKVNTVDLEIKNKLVDELTFYFDTVGFLDEHGVYHIKDFGAIRERISQDNEQGRAARVFYEHIIVPRMEKVDWKRYAGCVAINSLPGGGVAWAIGTQGDFIEALKAFNFEKAADLLLKIAEKQLGKAAAKELAKVNIVAGIAAAAASCALE</sequence>
<comment type="caution">
    <text evidence="1">The sequence shown here is derived from an EMBL/GenBank/DDBJ whole genome shotgun (WGS) entry which is preliminary data.</text>
</comment>
<dbReference type="RefSeq" id="WP_010729333.1">
    <property type="nucleotide sequence ID" value="NZ_KB948134.1"/>
</dbReference>
<organism evidence="1 2">
    <name type="scientific">Enterococcus faecium EnGen0180</name>
    <dbReference type="NCBI Taxonomy" id="1157475"/>
    <lineage>
        <taxon>Bacteria</taxon>
        <taxon>Bacillati</taxon>
        <taxon>Bacillota</taxon>
        <taxon>Bacilli</taxon>
        <taxon>Lactobacillales</taxon>
        <taxon>Enterococcaceae</taxon>
        <taxon>Enterococcus</taxon>
    </lineage>
</organism>
<reference evidence="1 2" key="1">
    <citation type="submission" date="2013-02" db="EMBL/GenBank/DDBJ databases">
        <title>The Genome Sequence of Enterococcus faecium VRE_84.</title>
        <authorList>
            <consortium name="The Broad Institute Genome Sequencing Platform"/>
            <consortium name="The Broad Institute Genome Sequencing Center for Infectious Disease"/>
            <person name="Earl A.M."/>
            <person name="Gilmore M.S."/>
            <person name="Lebreton F."/>
            <person name="Hammerum A.M."/>
            <person name="Jensen L.B."/>
            <person name="Guardabassi L."/>
            <person name="Walker B."/>
            <person name="Young S.K."/>
            <person name="Zeng Q."/>
            <person name="Gargeya S."/>
            <person name="Fitzgerald M."/>
            <person name="Haas B."/>
            <person name="Abouelleil A."/>
            <person name="Alvarado L."/>
            <person name="Arachchi H.M."/>
            <person name="Berlin A.M."/>
            <person name="Chapman S.B."/>
            <person name="Dewar J."/>
            <person name="Goldberg J."/>
            <person name="Griggs A."/>
            <person name="Gujja S."/>
            <person name="Hansen M."/>
            <person name="Howarth C."/>
            <person name="Imamovic A."/>
            <person name="Larimer J."/>
            <person name="McCowan C."/>
            <person name="Murphy C."/>
            <person name="Neiman D."/>
            <person name="Pearson M."/>
            <person name="Priest M."/>
            <person name="Roberts A."/>
            <person name="Saif S."/>
            <person name="Shea T."/>
            <person name="Sisk P."/>
            <person name="Sykes S."/>
            <person name="Wortman J."/>
            <person name="Nusbaum C."/>
            <person name="Birren B."/>
        </authorList>
    </citation>
    <scope>NUCLEOTIDE SEQUENCE [LARGE SCALE GENOMIC DNA]</scope>
    <source>
        <strain evidence="1 2">VRE 84</strain>
    </source>
</reference>
<dbReference type="Proteomes" id="UP000013834">
    <property type="component" value="Unassembled WGS sequence"/>
</dbReference>
<accession>A0A829F2R8</accession>
<name>A0A829F2R8_ENTFC</name>